<feature type="transmembrane region" description="Helical" evidence="11">
    <location>
        <begin position="800"/>
        <end position="826"/>
    </location>
</feature>
<evidence type="ECO:0000256" key="9">
    <source>
        <dbReference type="ARBA" id="ARBA00023180"/>
    </source>
</evidence>
<keyword evidence="6 11" id="KW-0812">Transmembrane</keyword>
<dbReference type="STRING" id="94130.A0A2Z6S1K5"/>
<feature type="compositionally biased region" description="Basic and acidic residues" evidence="10">
    <location>
        <begin position="837"/>
        <end position="852"/>
    </location>
</feature>
<keyword evidence="4" id="KW-0328">Glycosyltransferase</keyword>
<dbReference type="SUPFAM" id="SSF55856">
    <property type="entry name" value="Cytochrome b5-like heme/steroid binding domain"/>
    <property type="match status" value="1"/>
</dbReference>
<evidence type="ECO:0000256" key="6">
    <source>
        <dbReference type="ARBA" id="ARBA00022692"/>
    </source>
</evidence>
<organism evidence="13 15">
    <name type="scientific">Rhizophagus clarus</name>
    <dbReference type="NCBI Taxonomy" id="94130"/>
    <lineage>
        <taxon>Eukaryota</taxon>
        <taxon>Fungi</taxon>
        <taxon>Fungi incertae sedis</taxon>
        <taxon>Mucoromycota</taxon>
        <taxon>Glomeromycotina</taxon>
        <taxon>Glomeromycetes</taxon>
        <taxon>Glomerales</taxon>
        <taxon>Glomeraceae</taxon>
        <taxon>Rhizophagus</taxon>
    </lineage>
</organism>
<dbReference type="Pfam" id="PF03142">
    <property type="entry name" value="Chitin_synth_2"/>
    <property type="match status" value="1"/>
</dbReference>
<reference evidence="14" key="2">
    <citation type="submission" date="2019-10" db="EMBL/GenBank/DDBJ databases">
        <title>Conservation and host-specific expression of non-tandemly repeated heterogenous ribosome RNA gene in arbuscular mycorrhizal fungi.</title>
        <authorList>
            <person name="Maeda T."/>
            <person name="Kobayashi Y."/>
            <person name="Nakagawa T."/>
            <person name="Ezawa T."/>
            <person name="Yamaguchi K."/>
            <person name="Bino T."/>
            <person name="Nishimoto Y."/>
            <person name="Shigenobu S."/>
            <person name="Kawaguchi M."/>
        </authorList>
    </citation>
    <scope>NUCLEOTIDE SEQUENCE</scope>
    <source>
        <strain evidence="14">HR1</strain>
    </source>
</reference>
<evidence type="ECO:0000256" key="11">
    <source>
        <dbReference type="SAM" id="Phobius"/>
    </source>
</evidence>
<dbReference type="GO" id="GO:0030428">
    <property type="term" value="C:cell septum"/>
    <property type="evidence" value="ECO:0007669"/>
    <property type="project" value="TreeGrafter"/>
</dbReference>
<evidence type="ECO:0000256" key="1">
    <source>
        <dbReference type="ARBA" id="ARBA00004651"/>
    </source>
</evidence>
<feature type="transmembrane region" description="Helical" evidence="11">
    <location>
        <begin position="315"/>
        <end position="342"/>
    </location>
</feature>
<dbReference type="EMBL" id="BEXD01004282">
    <property type="protein sequence ID" value="GBC09238.1"/>
    <property type="molecule type" value="Genomic_DNA"/>
</dbReference>
<comment type="subcellular location">
    <subcellularLocation>
        <location evidence="1">Cell membrane</location>
        <topology evidence="1">Multi-pass membrane protein</topology>
    </subcellularLocation>
</comment>
<protein>
    <recommendedName>
        <fullName evidence="2">chitin synthase</fullName>
        <ecNumber evidence="2">2.4.1.16</ecNumber>
    </recommendedName>
</protein>
<evidence type="ECO:0000256" key="10">
    <source>
        <dbReference type="SAM" id="MobiDB-lite"/>
    </source>
</evidence>
<dbReference type="PANTHER" id="PTHR22914:SF41">
    <property type="entry name" value="CHITIN SYNTHASE 7"/>
    <property type="match status" value="1"/>
</dbReference>
<dbReference type="InterPro" id="IPR029044">
    <property type="entry name" value="Nucleotide-diphossugar_trans"/>
</dbReference>
<dbReference type="InterPro" id="IPR004835">
    <property type="entry name" value="Chitin_synth"/>
</dbReference>
<comment type="caution">
    <text evidence="13">The sequence shown here is derived from an EMBL/GenBank/DDBJ whole genome shotgun (WGS) entry which is preliminary data.</text>
</comment>
<proteinExistence type="predicted"/>
<evidence type="ECO:0000313" key="13">
    <source>
        <dbReference type="EMBL" id="GBC09238.1"/>
    </source>
</evidence>
<keyword evidence="9" id="KW-0325">Glycoprotein</keyword>
<dbReference type="InterPro" id="IPR054295">
    <property type="entry name" value="CHS4-like_dom"/>
</dbReference>
<feature type="transmembrane region" description="Helical" evidence="11">
    <location>
        <begin position="777"/>
        <end position="794"/>
    </location>
</feature>
<dbReference type="EMBL" id="BLAL01000162">
    <property type="protein sequence ID" value="GES86912.1"/>
    <property type="molecule type" value="Genomic_DNA"/>
</dbReference>
<evidence type="ECO:0000259" key="12">
    <source>
        <dbReference type="Pfam" id="PF22997"/>
    </source>
</evidence>
<keyword evidence="5 14" id="KW-0808">Transferase</keyword>
<feature type="transmembrane region" description="Helical" evidence="11">
    <location>
        <begin position="83"/>
        <end position="103"/>
    </location>
</feature>
<dbReference type="SUPFAM" id="SSF53448">
    <property type="entry name" value="Nucleotide-diphospho-sugar transferases"/>
    <property type="match status" value="1"/>
</dbReference>
<dbReference type="PANTHER" id="PTHR22914">
    <property type="entry name" value="CHITIN SYNTHASE"/>
    <property type="match status" value="1"/>
</dbReference>
<dbReference type="Proteomes" id="UP000247702">
    <property type="component" value="Unassembled WGS sequence"/>
</dbReference>
<gene>
    <name evidence="14" type="ORF">RCL2_001394400</name>
    <name evidence="13" type="ORF">RclHR1_08700006</name>
</gene>
<dbReference type="InterPro" id="IPR036400">
    <property type="entry name" value="Cyt_B5-like_heme/steroid_sf"/>
</dbReference>
<feature type="region of interest" description="Disordered" evidence="10">
    <location>
        <begin position="837"/>
        <end position="856"/>
    </location>
</feature>
<sequence length="939" mass="106951">MEDATYALPTSRTGTLRRGKTLTRPERYQPASPLLTGKKERKPFDPWVLFARVITFWAPSALLSSKFIGLSDKQSQQAWREKFALCFIAAIMGGIVAFLTIGFRPVLCPSSQANNSDKYLHYGEAEGVLGILGWQFNVSQALTNEVNFFDIINNNGPGFDITNKFKRNVDEIPSCLAPGIQKFAAVTTPLCNNGPECPLPRLTESALTQYQLVNTSKMVGFDWDQVGNIKNYLVIDGAVLNMDSYIEANPGPIENDLIDNIIRDVLNTNHPQGGKDATRLFYNREETKQAIVCIMQKYYAGNIDKQTIGCFTSDIFNVILLVVILGIVMCRFFMACIFDWFISHRLAHKPKKVVKKETVSPHITKPIGMDEVGNDLFTVLLVTCYSEDEAGLRITCESMAATDYPDDRKLLFLICDGIITGSGNDKSTPDICIEMMEVAEEFKNPRPQSYIAIAAGNKQHNMARVYAGHFPYKERRVPMILVVKCGTPEEQGKPKPGNRGKRDSQLILMNFFSRLTYNDRMTPLDYDLFRKIHHLMDVTPDFFEIVLMVDADTKVYPNSLRLLINCMCNDPLIMGLCGETKIANKRASWVTAIQVFEYYISHHLGKGFESVFGGVTCLPGCFCMYRLKARKGDDDWVPIITKPEIVQEYSQNEVNTLHQKNLLLLGEDRFLTTLMLRNFPRRKMTFCPQAICKTVVPDEFKVLLSQRRRWINSTIHNLMELVLVRNLCGTFCFSMQFVVFMELMGTVVLPVAIMLTFLLIIKSILSPPKNFSESLPLLMLAAVLGLPAILIFITTRKLVYVLWMIVYLLALPIWNFVLPTYAYWHFDDFSWGETRKVEGEGKGDDHGKKEGSFDPSKIPLKRWEDWERTRLRRMKRQERQRQQIASGAVHLTHQVISDSESQHELLSPQIDDNYDETSSNTSQSQQYYNFNDDGSHQHE</sequence>
<accession>A0A2Z6S1K5</accession>
<evidence type="ECO:0000256" key="4">
    <source>
        <dbReference type="ARBA" id="ARBA00022676"/>
    </source>
</evidence>
<dbReference type="EC" id="2.4.1.16" evidence="2"/>
<keyword evidence="3" id="KW-1003">Cell membrane</keyword>
<dbReference type="Proteomes" id="UP000615446">
    <property type="component" value="Unassembled WGS sequence"/>
</dbReference>
<evidence type="ECO:0000313" key="15">
    <source>
        <dbReference type="Proteomes" id="UP000247702"/>
    </source>
</evidence>
<dbReference type="Pfam" id="PF22997">
    <property type="entry name" value="CHS4"/>
    <property type="match status" value="1"/>
</dbReference>
<dbReference type="OrthoDB" id="370884at2759"/>
<feature type="transmembrane region" description="Helical" evidence="11">
    <location>
        <begin position="49"/>
        <end position="71"/>
    </location>
</feature>
<feature type="region of interest" description="Disordered" evidence="10">
    <location>
        <begin position="897"/>
        <end position="939"/>
    </location>
</feature>
<dbReference type="GO" id="GO:0006031">
    <property type="term" value="P:chitin biosynthetic process"/>
    <property type="evidence" value="ECO:0007669"/>
    <property type="project" value="TreeGrafter"/>
</dbReference>
<feature type="region of interest" description="Disordered" evidence="10">
    <location>
        <begin position="1"/>
        <end position="37"/>
    </location>
</feature>
<keyword evidence="7 11" id="KW-1133">Transmembrane helix</keyword>
<dbReference type="GO" id="GO:0005886">
    <property type="term" value="C:plasma membrane"/>
    <property type="evidence" value="ECO:0007669"/>
    <property type="project" value="UniProtKB-SubCell"/>
</dbReference>
<dbReference type="CDD" id="cd04190">
    <property type="entry name" value="Chitin_synth_C"/>
    <property type="match status" value="1"/>
</dbReference>
<keyword evidence="8 11" id="KW-0472">Membrane</keyword>
<evidence type="ECO:0000256" key="3">
    <source>
        <dbReference type="ARBA" id="ARBA00022475"/>
    </source>
</evidence>
<reference evidence="13 15" key="1">
    <citation type="submission" date="2017-11" db="EMBL/GenBank/DDBJ databases">
        <title>The genome of Rhizophagus clarus HR1 reveals common genetic basis of auxotrophy among arbuscular mycorrhizal fungi.</title>
        <authorList>
            <person name="Kobayashi Y."/>
        </authorList>
    </citation>
    <scope>NUCLEOTIDE SEQUENCE [LARGE SCALE GENOMIC DNA]</scope>
    <source>
        <strain evidence="13 15">HR1</strain>
    </source>
</reference>
<dbReference type="AlphaFoldDB" id="A0A2Z6S1K5"/>
<dbReference type="GO" id="GO:0004100">
    <property type="term" value="F:chitin synthase activity"/>
    <property type="evidence" value="ECO:0007669"/>
    <property type="project" value="UniProtKB-EC"/>
</dbReference>
<evidence type="ECO:0000313" key="14">
    <source>
        <dbReference type="EMBL" id="GES86912.1"/>
    </source>
</evidence>
<feature type="transmembrane region" description="Helical" evidence="11">
    <location>
        <begin position="747"/>
        <end position="765"/>
    </location>
</feature>
<evidence type="ECO:0000256" key="5">
    <source>
        <dbReference type="ARBA" id="ARBA00022679"/>
    </source>
</evidence>
<feature type="compositionally biased region" description="Low complexity" evidence="10">
    <location>
        <begin position="917"/>
        <end position="929"/>
    </location>
</feature>
<evidence type="ECO:0000256" key="8">
    <source>
        <dbReference type="ARBA" id="ARBA00023136"/>
    </source>
</evidence>
<evidence type="ECO:0000256" key="7">
    <source>
        <dbReference type="ARBA" id="ARBA00022989"/>
    </source>
</evidence>
<evidence type="ECO:0000256" key="2">
    <source>
        <dbReference type="ARBA" id="ARBA00012543"/>
    </source>
</evidence>
<name>A0A2Z6S1K5_9GLOM</name>
<feature type="domain" description="Chitin synthase 4-like" evidence="12">
    <location>
        <begin position="219"/>
        <end position="302"/>
    </location>
</feature>
<keyword evidence="15" id="KW-1185">Reference proteome</keyword>